<evidence type="ECO:0000313" key="1">
    <source>
        <dbReference type="EMBL" id="GLF95193.1"/>
    </source>
</evidence>
<proteinExistence type="predicted"/>
<accession>A0ABQ5NXU7</accession>
<organism evidence="1 2">
    <name type="scientific">Streptomyces yaizuensis</name>
    <dbReference type="NCBI Taxonomy" id="2989713"/>
    <lineage>
        <taxon>Bacteria</taxon>
        <taxon>Bacillati</taxon>
        <taxon>Actinomycetota</taxon>
        <taxon>Actinomycetes</taxon>
        <taxon>Kitasatosporales</taxon>
        <taxon>Streptomycetaceae</taxon>
        <taxon>Streptomyces</taxon>
    </lineage>
</organism>
<dbReference type="Proteomes" id="UP001291653">
    <property type="component" value="Unassembled WGS sequence"/>
</dbReference>
<dbReference type="EMBL" id="BSBI01000004">
    <property type="protein sequence ID" value="GLF95193.1"/>
    <property type="molecule type" value="Genomic_DNA"/>
</dbReference>
<keyword evidence="2" id="KW-1185">Reference proteome</keyword>
<name>A0ABQ5NXU7_9ACTN</name>
<protein>
    <submittedName>
        <fullName evidence="1">Uncharacterized protein</fullName>
    </submittedName>
</protein>
<sequence length="62" mass="6547">MFVRLDGEAGLVWQGRWLPWSMAGYGAARPVTPGLRVEVLTPAVTVRVLAAGYAPVLHASAG</sequence>
<dbReference type="RefSeq" id="WP_323447250.1">
    <property type="nucleotide sequence ID" value="NZ_BSBI01000004.1"/>
</dbReference>
<reference evidence="1 2" key="1">
    <citation type="submission" date="2022-10" db="EMBL/GenBank/DDBJ databases">
        <title>Draft genome sequence of Streptomyces sp. YSPA8.</title>
        <authorList>
            <person name="Moriuchi R."/>
            <person name="Dohra H."/>
            <person name="Yamamura H."/>
            <person name="Kodani S."/>
        </authorList>
    </citation>
    <scope>NUCLEOTIDE SEQUENCE [LARGE SCALE GENOMIC DNA]</scope>
    <source>
        <strain evidence="1 2">YSPA8</strain>
    </source>
</reference>
<comment type="caution">
    <text evidence="1">The sequence shown here is derived from an EMBL/GenBank/DDBJ whole genome shotgun (WGS) entry which is preliminary data.</text>
</comment>
<evidence type="ECO:0000313" key="2">
    <source>
        <dbReference type="Proteomes" id="UP001291653"/>
    </source>
</evidence>
<gene>
    <name evidence="1" type="ORF">SYYSPA8_12870</name>
</gene>